<dbReference type="PANTHER" id="PTHR23084:SF263">
    <property type="entry name" value="MORN REPEAT-CONTAINING PROTEIN 1"/>
    <property type="match status" value="1"/>
</dbReference>
<keyword evidence="1" id="KW-0677">Repeat</keyword>
<name>A0A2A4WZT9_9GAMM</name>
<evidence type="ECO:0000313" key="3">
    <source>
        <dbReference type="EMBL" id="PCI75863.1"/>
    </source>
</evidence>
<dbReference type="AlphaFoldDB" id="A0A2A4WZT9"/>
<dbReference type="EMBL" id="NVUL01000066">
    <property type="protein sequence ID" value="PCI75863.1"/>
    <property type="molecule type" value="Genomic_DNA"/>
</dbReference>
<feature type="signal peptide" evidence="2">
    <location>
        <begin position="1"/>
        <end position="26"/>
    </location>
</feature>
<accession>A0A2A4WZT9</accession>
<dbReference type="Proteomes" id="UP000218767">
    <property type="component" value="Unassembled WGS sequence"/>
</dbReference>
<evidence type="ECO:0000256" key="1">
    <source>
        <dbReference type="ARBA" id="ARBA00022737"/>
    </source>
</evidence>
<reference evidence="4" key="1">
    <citation type="submission" date="2017-08" db="EMBL/GenBank/DDBJ databases">
        <title>A dynamic microbial community with high functional redundancy inhabits the cold, oxic subseafloor aquifer.</title>
        <authorList>
            <person name="Tully B.J."/>
            <person name="Wheat C.G."/>
            <person name="Glazer B.T."/>
            <person name="Huber J.A."/>
        </authorList>
    </citation>
    <scope>NUCLEOTIDE SEQUENCE [LARGE SCALE GENOMIC DNA]</scope>
</reference>
<dbReference type="PANTHER" id="PTHR23084">
    <property type="entry name" value="PHOSPHATIDYLINOSITOL-4-PHOSPHATE 5-KINASE RELATED"/>
    <property type="match status" value="1"/>
</dbReference>
<dbReference type="SUPFAM" id="SSF82185">
    <property type="entry name" value="Histone H3 K4-specific methyltransferase SET7/9 N-terminal domain"/>
    <property type="match status" value="2"/>
</dbReference>
<sequence>MNIRRFTLFQLAAGLVFSLFSSSISAQSLAEVTARECVLGDCAEGRGRLELTTQWGKGEYFGNFRDGEFHGRGRLEVPISFIAKAIYEGNFDRGIRSGRGTYWNGNGNLYIGQWRDDERNGQGSYFIGLAEWRENEHSEYWMKENVENYSGTFVDDFYHGEGTYRWPGGQKYVGRFFANEKHGHGTYYYVTGSPRQQLWDFGDFVR</sequence>
<comment type="caution">
    <text evidence="3">The sequence shown here is derived from an EMBL/GenBank/DDBJ whole genome shotgun (WGS) entry which is preliminary data.</text>
</comment>
<proteinExistence type="predicted"/>
<dbReference type="Gene3D" id="2.20.110.10">
    <property type="entry name" value="Histone H3 K4-specific methyltransferase SET7/9 N-terminal domain"/>
    <property type="match status" value="2"/>
</dbReference>
<gene>
    <name evidence="3" type="ORF">COB20_12010</name>
</gene>
<protein>
    <submittedName>
        <fullName evidence="3">Uncharacterized protein</fullName>
    </submittedName>
</protein>
<evidence type="ECO:0000313" key="4">
    <source>
        <dbReference type="Proteomes" id="UP000218767"/>
    </source>
</evidence>
<evidence type="ECO:0000256" key="2">
    <source>
        <dbReference type="SAM" id="SignalP"/>
    </source>
</evidence>
<feature type="chain" id="PRO_5012698075" evidence="2">
    <location>
        <begin position="27"/>
        <end position="206"/>
    </location>
</feature>
<organism evidence="3 4">
    <name type="scientific">SAR86 cluster bacterium</name>
    <dbReference type="NCBI Taxonomy" id="2030880"/>
    <lineage>
        <taxon>Bacteria</taxon>
        <taxon>Pseudomonadati</taxon>
        <taxon>Pseudomonadota</taxon>
        <taxon>Gammaproteobacteria</taxon>
        <taxon>SAR86 cluster</taxon>
    </lineage>
</organism>
<dbReference type="Pfam" id="PF02493">
    <property type="entry name" value="MORN"/>
    <property type="match status" value="5"/>
</dbReference>
<dbReference type="SMART" id="SM00698">
    <property type="entry name" value="MORN"/>
    <property type="match status" value="5"/>
</dbReference>
<dbReference type="InterPro" id="IPR003409">
    <property type="entry name" value="MORN"/>
</dbReference>
<keyword evidence="2" id="KW-0732">Signal</keyword>